<evidence type="ECO:0000313" key="2">
    <source>
        <dbReference type="Proteomes" id="UP001642360"/>
    </source>
</evidence>
<sequence>MGTIAASRRENPQMIVAGGAISFTVTGDAHLCQRAKSTPKQKRFTFAAFSDGQYNGFSASINMEALICDLRRCGSKVVAELITAANTEGHPFTHVVYTTHFPWIGHTSWGLTENYFGYPLLAATNTIKVVGCHGW</sequence>
<dbReference type="Gene3D" id="3.40.50.2000">
    <property type="entry name" value="Glycogen Phosphorylase B"/>
    <property type="match status" value="1"/>
</dbReference>
<reference evidence="1 2" key="1">
    <citation type="submission" date="2024-02" db="EMBL/GenBank/DDBJ databases">
        <authorList>
            <person name="Vignale AGUSTIN F."/>
            <person name="Sosa J E."/>
            <person name="Modenutti C."/>
        </authorList>
    </citation>
    <scope>NUCLEOTIDE SEQUENCE [LARGE SCALE GENOMIC DNA]</scope>
</reference>
<dbReference type="Proteomes" id="UP001642360">
    <property type="component" value="Unassembled WGS sequence"/>
</dbReference>
<gene>
    <name evidence="1" type="ORF">ILEXP_LOCUS56651</name>
</gene>
<evidence type="ECO:0000313" key="1">
    <source>
        <dbReference type="EMBL" id="CAK9186171.1"/>
    </source>
</evidence>
<proteinExistence type="predicted"/>
<accession>A0ABC8UYK5</accession>
<protein>
    <submittedName>
        <fullName evidence="1">Uncharacterized protein</fullName>
    </submittedName>
</protein>
<dbReference type="AlphaFoldDB" id="A0ABC8UYK5"/>
<name>A0ABC8UYK5_9AQUA</name>
<comment type="caution">
    <text evidence="1">The sequence shown here is derived from an EMBL/GenBank/DDBJ whole genome shotgun (WGS) entry which is preliminary data.</text>
</comment>
<keyword evidence="2" id="KW-1185">Reference proteome</keyword>
<dbReference type="EMBL" id="CAUOFW020009502">
    <property type="protein sequence ID" value="CAK9186171.1"/>
    <property type="molecule type" value="Genomic_DNA"/>
</dbReference>
<organism evidence="1 2">
    <name type="scientific">Ilex paraguariensis</name>
    <name type="common">yerba mate</name>
    <dbReference type="NCBI Taxonomy" id="185542"/>
    <lineage>
        <taxon>Eukaryota</taxon>
        <taxon>Viridiplantae</taxon>
        <taxon>Streptophyta</taxon>
        <taxon>Embryophyta</taxon>
        <taxon>Tracheophyta</taxon>
        <taxon>Spermatophyta</taxon>
        <taxon>Magnoliopsida</taxon>
        <taxon>eudicotyledons</taxon>
        <taxon>Gunneridae</taxon>
        <taxon>Pentapetalae</taxon>
        <taxon>asterids</taxon>
        <taxon>campanulids</taxon>
        <taxon>Aquifoliales</taxon>
        <taxon>Aquifoliaceae</taxon>
        <taxon>Ilex</taxon>
    </lineage>
</organism>